<keyword evidence="2" id="KW-1185">Reference proteome</keyword>
<gene>
    <name evidence="1" type="ORF">DFJ43DRAFT_1039192</name>
</gene>
<evidence type="ECO:0000313" key="1">
    <source>
        <dbReference type="EMBL" id="KAJ3732555.1"/>
    </source>
</evidence>
<dbReference type="Proteomes" id="UP001176059">
    <property type="component" value="Unassembled WGS sequence"/>
</dbReference>
<reference evidence="1" key="1">
    <citation type="submission" date="2022-08" db="EMBL/GenBank/DDBJ databases">
        <authorList>
            <consortium name="DOE Joint Genome Institute"/>
            <person name="Min B."/>
            <person name="Sierra-Patev S."/>
            <person name="Naranjo-Ortiz M."/>
            <person name="Looney B."/>
            <person name="Konkel Z."/>
            <person name="Slot J.C."/>
            <person name="Sakamoto Y."/>
            <person name="Steenwyk J.L."/>
            <person name="Rokas A."/>
            <person name="Carro J."/>
            <person name="Camarero S."/>
            <person name="Ferreira P."/>
            <person name="Molpeceres G."/>
            <person name="Ruiz-duenas F.J."/>
            <person name="Serrano A."/>
            <person name="Henrissat B."/>
            <person name="Drula E."/>
            <person name="Hughes K.W."/>
            <person name="Mata J.L."/>
            <person name="Ishikawa N.K."/>
            <person name="Vargas-Isla R."/>
            <person name="Ushijima S."/>
            <person name="Smith C.A."/>
            <person name="Ahrendt S."/>
            <person name="Andreopoulos W."/>
            <person name="He G."/>
            <person name="LaButti K."/>
            <person name="Lipzen A."/>
            <person name="Ng V."/>
            <person name="Riley R."/>
            <person name="Sandor L."/>
            <person name="Barry K."/>
            <person name="Martinez A.T."/>
            <person name="Xiao Y."/>
            <person name="Gibbons J.G."/>
            <person name="Terashima K."/>
            <person name="Hibbett D.S."/>
            <person name="Grigoriev I.V."/>
        </authorList>
    </citation>
    <scope>NUCLEOTIDE SEQUENCE</scope>
    <source>
        <strain evidence="1">ET3784</strain>
    </source>
</reference>
<dbReference type="EMBL" id="JANVFO010000023">
    <property type="protein sequence ID" value="KAJ3732555.1"/>
    <property type="molecule type" value="Genomic_DNA"/>
</dbReference>
<name>A0AA38N059_9AGAR</name>
<proteinExistence type="predicted"/>
<reference evidence="1" key="2">
    <citation type="journal article" date="2023" name="Proc. Natl. Acad. Sci. U.S.A.">
        <title>A global phylogenomic analysis of the shiitake genus Lentinula.</title>
        <authorList>
            <person name="Sierra-Patev S."/>
            <person name="Min B."/>
            <person name="Naranjo-Ortiz M."/>
            <person name="Looney B."/>
            <person name="Konkel Z."/>
            <person name="Slot J.C."/>
            <person name="Sakamoto Y."/>
            <person name="Steenwyk J.L."/>
            <person name="Rokas A."/>
            <person name="Carro J."/>
            <person name="Camarero S."/>
            <person name="Ferreira P."/>
            <person name="Molpeceres G."/>
            <person name="Ruiz-Duenas F.J."/>
            <person name="Serrano A."/>
            <person name="Henrissat B."/>
            <person name="Drula E."/>
            <person name="Hughes K.W."/>
            <person name="Mata J.L."/>
            <person name="Ishikawa N.K."/>
            <person name="Vargas-Isla R."/>
            <person name="Ushijima S."/>
            <person name="Smith C.A."/>
            <person name="Donoghue J."/>
            <person name="Ahrendt S."/>
            <person name="Andreopoulos W."/>
            <person name="He G."/>
            <person name="LaButti K."/>
            <person name="Lipzen A."/>
            <person name="Ng V."/>
            <person name="Riley R."/>
            <person name="Sandor L."/>
            <person name="Barry K."/>
            <person name="Martinez A.T."/>
            <person name="Xiao Y."/>
            <person name="Gibbons J.G."/>
            <person name="Terashima K."/>
            <person name="Grigoriev I.V."/>
            <person name="Hibbett D."/>
        </authorList>
    </citation>
    <scope>NUCLEOTIDE SEQUENCE</scope>
    <source>
        <strain evidence="1">ET3784</strain>
    </source>
</reference>
<accession>A0AA38N059</accession>
<dbReference type="AlphaFoldDB" id="A0AA38N059"/>
<sequence>MWLLSPPKLYFSLFAGVLFFALAVVAVPVQPELPMMSGGASSTDIANASPTFPDSPDLHIIDKPPGIEATLLVHPTLPYRGGFKSVVQTMLDPIVPNIVDAIKSKYSSSLVFEEIQSSVPIKTVLKHETIEGPDYFRIDVSFSAEDKQGKLSHFSKVLSYTGKINWNECYITGERGSYAVNKRLLTGELRQGDKVLVTLEQGEATAKKSISQRLKSTFGKKTKDKGPSS</sequence>
<protein>
    <submittedName>
        <fullName evidence="1">Uncharacterized protein</fullName>
    </submittedName>
</protein>
<organism evidence="1 2">
    <name type="scientific">Lentinula guzmanii</name>
    <dbReference type="NCBI Taxonomy" id="2804957"/>
    <lineage>
        <taxon>Eukaryota</taxon>
        <taxon>Fungi</taxon>
        <taxon>Dikarya</taxon>
        <taxon>Basidiomycota</taxon>
        <taxon>Agaricomycotina</taxon>
        <taxon>Agaricomycetes</taxon>
        <taxon>Agaricomycetidae</taxon>
        <taxon>Agaricales</taxon>
        <taxon>Marasmiineae</taxon>
        <taxon>Omphalotaceae</taxon>
        <taxon>Lentinula</taxon>
    </lineage>
</organism>
<comment type="caution">
    <text evidence="1">The sequence shown here is derived from an EMBL/GenBank/DDBJ whole genome shotgun (WGS) entry which is preliminary data.</text>
</comment>
<evidence type="ECO:0000313" key="2">
    <source>
        <dbReference type="Proteomes" id="UP001176059"/>
    </source>
</evidence>